<feature type="region of interest" description="Disordered" evidence="15">
    <location>
        <begin position="110"/>
        <end position="137"/>
    </location>
</feature>
<evidence type="ECO:0000259" key="16">
    <source>
        <dbReference type="PROSITE" id="PS51192"/>
    </source>
</evidence>
<dbReference type="Proteomes" id="UP000821853">
    <property type="component" value="Chromosome 3"/>
</dbReference>
<dbReference type="Pfam" id="PF00271">
    <property type="entry name" value="Helicase_C"/>
    <property type="match status" value="1"/>
</dbReference>
<evidence type="ECO:0000256" key="5">
    <source>
        <dbReference type="ARBA" id="ARBA00022806"/>
    </source>
</evidence>
<dbReference type="OrthoDB" id="10265785at2759"/>
<dbReference type="PROSITE" id="PS51192">
    <property type="entry name" value="HELICASE_ATP_BIND_1"/>
    <property type="match status" value="1"/>
</dbReference>
<dbReference type="InterPro" id="IPR000629">
    <property type="entry name" value="RNA-helicase_DEAD-box_CS"/>
</dbReference>
<sequence>MDWDRLLRRLTAEATEGQCLYAAVHNIQTGICIAYQPPEIHPGVSESEVRELVASHREPLRMYSNGVAICRLRFTFLKMEGKNIILLRRPDAKCAVGFANTGAQATKTGTCLNGPNDWESDGKRQDQEYDGPPGMEPDGIIESNWEEIIDNFDDMSLREELLRGIYAYGFEKPSAIQQRAIIPCIKGMDVIAQAQSGTGKTATFSIAILQQIDTSLKECQALILAPTRELAQQIQKVVIALGDYMSAQCHACIGGTNVREDIRKLEKGVHVVVGTPGRVFDMISRKALRTNNIRIFVLDEADEMLSRGFKDQIYDVFRTLNSNIQVILLSATMPSDVLDVTKCFMRNPIRILVKKEELTLEGIKQFYVAVDREASLPSQCCPALGSYQQGSRAFLVQTSDRRINKRKVDWLTEKMHERDFTVSALHGDMGQKERDVIMREFRSGSSRVLITTDLLARGIDVQQVSLVINFDLPTNRENYIHRIGRGGRFGRKGVAINFVTEEDKRTLKDIEGFYNTEIEEMPMNVADLI</sequence>
<dbReference type="EC" id="3.6.4.13" evidence="1"/>
<keyword evidence="4 14" id="KW-0378">Hydrolase</keyword>
<protein>
    <recommendedName>
        <fullName evidence="10">Eukaryotic initiation factor 4A</fullName>
        <ecNumber evidence="1">3.6.4.13</ecNumber>
    </recommendedName>
    <alternativeName>
        <fullName evidence="11">ATP-dependent RNA helicase eIF4A</fullName>
    </alternativeName>
</protein>
<dbReference type="EMBL" id="JABSTR010000005">
    <property type="protein sequence ID" value="KAH9369759.1"/>
    <property type="molecule type" value="Genomic_DNA"/>
</dbReference>
<reference evidence="19 20" key="1">
    <citation type="journal article" date="2020" name="Cell">
        <title>Large-Scale Comparative Analyses of Tick Genomes Elucidate Their Genetic Diversity and Vector Capacities.</title>
        <authorList>
            <consortium name="Tick Genome and Microbiome Consortium (TIGMIC)"/>
            <person name="Jia N."/>
            <person name="Wang J."/>
            <person name="Shi W."/>
            <person name="Du L."/>
            <person name="Sun Y."/>
            <person name="Zhan W."/>
            <person name="Jiang J.F."/>
            <person name="Wang Q."/>
            <person name="Zhang B."/>
            <person name="Ji P."/>
            <person name="Bell-Sakyi L."/>
            <person name="Cui X.M."/>
            <person name="Yuan T.T."/>
            <person name="Jiang B.G."/>
            <person name="Yang W.F."/>
            <person name="Lam T.T."/>
            <person name="Chang Q.C."/>
            <person name="Ding S.J."/>
            <person name="Wang X.J."/>
            <person name="Zhu J.G."/>
            <person name="Ruan X.D."/>
            <person name="Zhao L."/>
            <person name="Wei J.T."/>
            <person name="Ye R.Z."/>
            <person name="Que T.C."/>
            <person name="Du C.H."/>
            <person name="Zhou Y.H."/>
            <person name="Cheng J.X."/>
            <person name="Dai P.F."/>
            <person name="Guo W.B."/>
            <person name="Han X.H."/>
            <person name="Huang E.J."/>
            <person name="Li L.F."/>
            <person name="Wei W."/>
            <person name="Gao Y.C."/>
            <person name="Liu J.Z."/>
            <person name="Shao H.Z."/>
            <person name="Wang X."/>
            <person name="Wang C.C."/>
            <person name="Yang T.C."/>
            <person name="Huo Q.B."/>
            <person name="Li W."/>
            <person name="Chen H.Y."/>
            <person name="Chen S.E."/>
            <person name="Zhou L.G."/>
            <person name="Ni X.B."/>
            <person name="Tian J.H."/>
            <person name="Sheng Y."/>
            <person name="Liu T."/>
            <person name="Pan Y.S."/>
            <person name="Xia L.Y."/>
            <person name="Li J."/>
            <person name="Zhao F."/>
            <person name="Cao W.C."/>
        </authorList>
    </citation>
    <scope>NUCLEOTIDE SEQUENCE [LARGE SCALE GENOMIC DNA]</scope>
    <source>
        <strain evidence="19">HaeL-2018</strain>
    </source>
</reference>
<feature type="domain" description="DEAD-box RNA helicase Q" evidence="18">
    <location>
        <begin position="150"/>
        <end position="178"/>
    </location>
</feature>
<keyword evidence="5 14" id="KW-0347">Helicase</keyword>
<comment type="catalytic activity">
    <reaction evidence="12">
        <text>ATP + H2O = ADP + phosphate + H(+)</text>
        <dbReference type="Rhea" id="RHEA:13065"/>
        <dbReference type="ChEBI" id="CHEBI:15377"/>
        <dbReference type="ChEBI" id="CHEBI:15378"/>
        <dbReference type="ChEBI" id="CHEBI:30616"/>
        <dbReference type="ChEBI" id="CHEBI:43474"/>
        <dbReference type="ChEBI" id="CHEBI:456216"/>
        <dbReference type="EC" id="3.6.4.13"/>
    </reaction>
</comment>
<dbReference type="CDD" id="cd18046">
    <property type="entry name" value="DEADc_EIF4AII_EIF4AI_DDX2"/>
    <property type="match status" value="1"/>
</dbReference>
<dbReference type="SMART" id="SM00490">
    <property type="entry name" value="HELICc"/>
    <property type="match status" value="1"/>
</dbReference>
<dbReference type="InterPro" id="IPR011545">
    <property type="entry name" value="DEAD/DEAH_box_helicase_dom"/>
</dbReference>
<dbReference type="InterPro" id="IPR014014">
    <property type="entry name" value="RNA_helicase_DEAD_Q_motif"/>
</dbReference>
<evidence type="ECO:0000256" key="1">
    <source>
        <dbReference type="ARBA" id="ARBA00012552"/>
    </source>
</evidence>
<dbReference type="InterPro" id="IPR001650">
    <property type="entry name" value="Helicase_C-like"/>
</dbReference>
<dbReference type="PROSITE" id="PS51194">
    <property type="entry name" value="HELICASE_CTER"/>
    <property type="match status" value="1"/>
</dbReference>
<keyword evidence="2" id="KW-0396">Initiation factor</keyword>
<dbReference type="AlphaFoldDB" id="A0A9J6G482"/>
<dbReference type="GO" id="GO:0003724">
    <property type="term" value="F:RNA helicase activity"/>
    <property type="evidence" value="ECO:0007669"/>
    <property type="project" value="UniProtKB-EC"/>
</dbReference>
<keyword evidence="7" id="KW-0694">RNA-binding</keyword>
<evidence type="ECO:0000313" key="19">
    <source>
        <dbReference type="EMBL" id="KAH9369759.1"/>
    </source>
</evidence>
<evidence type="ECO:0000256" key="3">
    <source>
        <dbReference type="ARBA" id="ARBA00022741"/>
    </source>
</evidence>
<keyword evidence="20" id="KW-1185">Reference proteome</keyword>
<evidence type="ECO:0000259" key="17">
    <source>
        <dbReference type="PROSITE" id="PS51194"/>
    </source>
</evidence>
<evidence type="ECO:0000256" key="6">
    <source>
        <dbReference type="ARBA" id="ARBA00022840"/>
    </source>
</evidence>
<evidence type="ECO:0000313" key="20">
    <source>
        <dbReference type="Proteomes" id="UP000821853"/>
    </source>
</evidence>
<dbReference type="SUPFAM" id="SSF55770">
    <property type="entry name" value="Profilin (actin-binding protein)"/>
    <property type="match status" value="1"/>
</dbReference>
<keyword evidence="8" id="KW-0648">Protein biosynthesis</keyword>
<evidence type="ECO:0000256" key="12">
    <source>
        <dbReference type="ARBA" id="ARBA00047984"/>
    </source>
</evidence>
<evidence type="ECO:0000256" key="10">
    <source>
        <dbReference type="ARBA" id="ARBA00024436"/>
    </source>
</evidence>
<keyword evidence="3 14" id="KW-0547">Nucleotide-binding</keyword>
<dbReference type="SMART" id="SM00487">
    <property type="entry name" value="DEXDc"/>
    <property type="match status" value="1"/>
</dbReference>
<evidence type="ECO:0000256" key="13">
    <source>
        <dbReference type="PROSITE-ProRule" id="PRU00552"/>
    </source>
</evidence>
<proteinExistence type="inferred from homology"/>
<feature type="domain" description="Helicase C-terminal" evidence="17">
    <location>
        <begin position="362"/>
        <end position="529"/>
    </location>
</feature>
<dbReference type="PROSITE" id="PS00039">
    <property type="entry name" value="DEAD_ATP_HELICASE"/>
    <property type="match status" value="1"/>
</dbReference>
<evidence type="ECO:0000256" key="7">
    <source>
        <dbReference type="ARBA" id="ARBA00022884"/>
    </source>
</evidence>
<comment type="similarity">
    <text evidence="9">Belongs to the DEAD box helicase family. eIF4A subfamily.</text>
</comment>
<feature type="domain" description="Helicase ATP-binding" evidence="16">
    <location>
        <begin position="181"/>
        <end position="351"/>
    </location>
</feature>
<organism evidence="19 20">
    <name type="scientific">Haemaphysalis longicornis</name>
    <name type="common">Bush tick</name>
    <dbReference type="NCBI Taxonomy" id="44386"/>
    <lineage>
        <taxon>Eukaryota</taxon>
        <taxon>Metazoa</taxon>
        <taxon>Ecdysozoa</taxon>
        <taxon>Arthropoda</taxon>
        <taxon>Chelicerata</taxon>
        <taxon>Arachnida</taxon>
        <taxon>Acari</taxon>
        <taxon>Parasitiformes</taxon>
        <taxon>Ixodida</taxon>
        <taxon>Ixodoidea</taxon>
        <taxon>Ixodidae</taxon>
        <taxon>Haemaphysalinae</taxon>
        <taxon>Haemaphysalis</taxon>
    </lineage>
</organism>
<dbReference type="GO" id="GO:0016787">
    <property type="term" value="F:hydrolase activity"/>
    <property type="evidence" value="ECO:0007669"/>
    <property type="project" value="UniProtKB-KW"/>
</dbReference>
<dbReference type="FunFam" id="3.40.50.300:FF:000089">
    <property type="entry name" value="Eukaryotic initiation factor 4A-II"/>
    <property type="match status" value="1"/>
</dbReference>
<dbReference type="SUPFAM" id="SSF52540">
    <property type="entry name" value="P-loop containing nucleoside triphosphate hydrolases"/>
    <property type="match status" value="2"/>
</dbReference>
<evidence type="ECO:0000256" key="9">
    <source>
        <dbReference type="ARBA" id="ARBA00024352"/>
    </source>
</evidence>
<dbReference type="PROSITE" id="PS51195">
    <property type="entry name" value="Q_MOTIF"/>
    <property type="match status" value="1"/>
</dbReference>
<dbReference type="Pfam" id="PF00270">
    <property type="entry name" value="DEAD"/>
    <property type="match status" value="1"/>
</dbReference>
<evidence type="ECO:0000256" key="15">
    <source>
        <dbReference type="SAM" id="MobiDB-lite"/>
    </source>
</evidence>
<dbReference type="InterPro" id="IPR044728">
    <property type="entry name" value="EIF4A_DEADc"/>
</dbReference>
<keyword evidence="6 14" id="KW-0067">ATP-binding</keyword>
<dbReference type="GO" id="GO:0003743">
    <property type="term" value="F:translation initiation factor activity"/>
    <property type="evidence" value="ECO:0007669"/>
    <property type="project" value="UniProtKB-KW"/>
</dbReference>
<dbReference type="GO" id="GO:0005524">
    <property type="term" value="F:ATP binding"/>
    <property type="evidence" value="ECO:0007669"/>
    <property type="project" value="UniProtKB-KW"/>
</dbReference>
<evidence type="ECO:0000256" key="4">
    <source>
        <dbReference type="ARBA" id="ARBA00022801"/>
    </source>
</evidence>
<name>A0A9J6G482_HAELO</name>
<evidence type="ECO:0000256" key="8">
    <source>
        <dbReference type="ARBA" id="ARBA00022917"/>
    </source>
</evidence>
<dbReference type="Gene3D" id="3.40.50.300">
    <property type="entry name" value="P-loop containing nucleotide triphosphate hydrolases"/>
    <property type="match status" value="2"/>
</dbReference>
<dbReference type="InterPro" id="IPR036140">
    <property type="entry name" value="PFN_sf"/>
</dbReference>
<evidence type="ECO:0000256" key="11">
    <source>
        <dbReference type="ARBA" id="ARBA00030297"/>
    </source>
</evidence>
<dbReference type="GO" id="GO:0003723">
    <property type="term" value="F:RNA binding"/>
    <property type="evidence" value="ECO:0007669"/>
    <property type="project" value="UniProtKB-KW"/>
</dbReference>
<evidence type="ECO:0000256" key="2">
    <source>
        <dbReference type="ARBA" id="ARBA00022540"/>
    </source>
</evidence>
<dbReference type="InterPro" id="IPR014001">
    <property type="entry name" value="Helicase_ATP-bd"/>
</dbReference>
<gene>
    <name evidence="19" type="ORF">HPB48_007726</name>
</gene>
<dbReference type="FunFam" id="3.40.50.300:FF:000031">
    <property type="entry name" value="Eukaryotic initiation factor 4A-III"/>
    <property type="match status" value="1"/>
</dbReference>
<evidence type="ECO:0000259" key="18">
    <source>
        <dbReference type="PROSITE" id="PS51195"/>
    </source>
</evidence>
<dbReference type="VEuPathDB" id="VectorBase:HLOH_052105"/>
<accession>A0A9J6G482</accession>
<dbReference type="OMA" id="FGCQALV"/>
<dbReference type="InterPro" id="IPR027417">
    <property type="entry name" value="P-loop_NTPase"/>
</dbReference>
<dbReference type="Gene3D" id="3.30.450.30">
    <property type="entry name" value="Dynein light chain 2a, cytoplasmic"/>
    <property type="match status" value="1"/>
</dbReference>
<feature type="short sequence motif" description="Q motif" evidence="13">
    <location>
        <begin position="150"/>
        <end position="178"/>
    </location>
</feature>
<dbReference type="CDD" id="cd18787">
    <property type="entry name" value="SF2_C_DEAD"/>
    <property type="match status" value="1"/>
</dbReference>
<evidence type="ECO:0000256" key="14">
    <source>
        <dbReference type="RuleBase" id="RU000492"/>
    </source>
</evidence>
<comment type="caution">
    <text evidence="19">The sequence shown here is derived from an EMBL/GenBank/DDBJ whole genome shotgun (WGS) entry which is preliminary data.</text>
</comment>
<dbReference type="PANTHER" id="PTHR47958">
    <property type="entry name" value="ATP-DEPENDENT RNA HELICASE DBP3"/>
    <property type="match status" value="1"/>
</dbReference>